<dbReference type="STRING" id="1641165.XM38_11785"/>
<dbReference type="KEGG" id="hhg:XM38_009220"/>
<gene>
    <name evidence="1" type="ORF">XM38_009220</name>
</gene>
<keyword evidence="1" id="KW-0560">Oxidoreductase</keyword>
<sequence>MENHNWLVTGEADYSAFGTTETPACDGPGGPVFDHRIYRLYRFLTDLEDILETYPDDISRLKAITPLVRRLLISSYWLQLEYKEPSPETGWAVNFLYREHQYPLTVQMVTWRPGSQSTIHNHATWGLVALIGGQEKNRLWRRCPEPEHPHRIEPVTELTLNPGDIITFTPDAIHSVEPLGDTPTVSFNLYGVTDRSQRYQFDPQRQEAKLF</sequence>
<dbReference type="Proteomes" id="UP000191901">
    <property type="component" value="Chromosome"/>
</dbReference>
<dbReference type="Gene3D" id="2.60.120.10">
    <property type="entry name" value="Jelly Rolls"/>
    <property type="match status" value="1"/>
</dbReference>
<organism evidence="1 2">
    <name type="scientific">Halomicronema hongdechloris C2206</name>
    <dbReference type="NCBI Taxonomy" id="1641165"/>
    <lineage>
        <taxon>Bacteria</taxon>
        <taxon>Bacillati</taxon>
        <taxon>Cyanobacteriota</taxon>
        <taxon>Cyanophyceae</taxon>
        <taxon>Nodosilineales</taxon>
        <taxon>Nodosilineaceae</taxon>
        <taxon>Halomicronema</taxon>
    </lineage>
</organism>
<proteinExistence type="predicted"/>
<dbReference type="EMBL" id="CP021983">
    <property type="protein sequence ID" value="ASC69992.1"/>
    <property type="molecule type" value="Genomic_DNA"/>
</dbReference>
<dbReference type="SUPFAM" id="SSF51182">
    <property type="entry name" value="RmlC-like cupins"/>
    <property type="match status" value="1"/>
</dbReference>
<name>A0A1Z3HI39_9CYAN</name>
<evidence type="ECO:0000313" key="2">
    <source>
        <dbReference type="Proteomes" id="UP000191901"/>
    </source>
</evidence>
<dbReference type="AlphaFoldDB" id="A0A1Z3HI39"/>
<evidence type="ECO:0000313" key="1">
    <source>
        <dbReference type="EMBL" id="ASC69992.1"/>
    </source>
</evidence>
<keyword evidence="2" id="KW-1185">Reference proteome</keyword>
<dbReference type="InterPro" id="IPR011051">
    <property type="entry name" value="RmlC_Cupin_sf"/>
</dbReference>
<dbReference type="CDD" id="cd10548">
    <property type="entry name" value="cupin_CDO"/>
    <property type="match status" value="1"/>
</dbReference>
<reference evidence="1 2" key="1">
    <citation type="journal article" date="2016" name="Biochim. Biophys. Acta">
        <title>Characterization of red-shifted phycobilisomes isolated from the chlorophyll f-containing cyanobacterium Halomicronema hongdechloris.</title>
        <authorList>
            <person name="Li Y."/>
            <person name="Lin Y."/>
            <person name="Garvey C.J."/>
            <person name="Birch D."/>
            <person name="Corkery R.W."/>
            <person name="Loughlin P.C."/>
            <person name="Scheer H."/>
            <person name="Willows R.D."/>
            <person name="Chen M."/>
        </authorList>
    </citation>
    <scope>NUCLEOTIDE SEQUENCE [LARGE SCALE GENOMIC DNA]</scope>
    <source>
        <strain evidence="1 2">C2206</strain>
    </source>
</reference>
<dbReference type="InterPro" id="IPR014710">
    <property type="entry name" value="RmlC-like_jellyroll"/>
</dbReference>
<dbReference type="GO" id="GO:0051213">
    <property type="term" value="F:dioxygenase activity"/>
    <property type="evidence" value="ECO:0007669"/>
    <property type="project" value="UniProtKB-KW"/>
</dbReference>
<protein>
    <submittedName>
        <fullName evidence="1">3-mercaptopropionate dioxygenase</fullName>
        <ecNumber evidence="1">1.13.11.-</ecNumber>
    </submittedName>
</protein>
<dbReference type="EC" id="1.13.11.-" evidence="1"/>
<dbReference type="OrthoDB" id="7059163at2"/>
<keyword evidence="1" id="KW-0223">Dioxygenase</keyword>
<dbReference type="RefSeq" id="WP_080809359.1">
    <property type="nucleotide sequence ID" value="NZ_CP021983.2"/>
</dbReference>
<accession>A0A1Z3HI39</accession>